<name>A0A7C8PN73_ORBOL</name>
<accession>A0A7C8PN73</accession>
<evidence type="ECO:0000313" key="2">
    <source>
        <dbReference type="Proteomes" id="UP000297595"/>
    </source>
</evidence>
<dbReference type="EMBL" id="SOZJ01000008">
    <property type="protein sequence ID" value="TGJ62993.1"/>
    <property type="molecule type" value="Genomic_DNA"/>
</dbReference>
<protein>
    <submittedName>
        <fullName evidence="1">Uncharacterized protein</fullName>
    </submittedName>
</protein>
<dbReference type="Proteomes" id="UP000297595">
    <property type="component" value="Unassembled WGS sequence"/>
</dbReference>
<comment type="caution">
    <text evidence="1">The sequence shown here is derived from an EMBL/GenBank/DDBJ whole genome shotgun (WGS) entry which is preliminary data.</text>
</comment>
<organism evidence="1 2">
    <name type="scientific">Orbilia oligospora</name>
    <name type="common">Nematode-trapping fungus</name>
    <name type="synonym">Arthrobotrys oligospora</name>
    <dbReference type="NCBI Taxonomy" id="2813651"/>
    <lineage>
        <taxon>Eukaryota</taxon>
        <taxon>Fungi</taxon>
        <taxon>Dikarya</taxon>
        <taxon>Ascomycota</taxon>
        <taxon>Pezizomycotina</taxon>
        <taxon>Orbiliomycetes</taxon>
        <taxon>Orbiliales</taxon>
        <taxon>Orbiliaceae</taxon>
        <taxon>Orbilia</taxon>
    </lineage>
</organism>
<gene>
    <name evidence="1" type="ORF">EYR41_010943</name>
</gene>
<dbReference type="AlphaFoldDB" id="A0A7C8PN73"/>
<sequence length="139" mass="15613">MTKRYEAGLVSAGGPQSGSNSIVSAIDSFHLKEARREDRSSVIRHGFFLNVSEGFAFRRRLRGGGNPKMWILVFSKHFGKVTSKIYNGITHGLFQLSSKRRPSFLVLQKICGLKIWLFHSFGGLMRSNAANYIYGMTSH</sequence>
<reference evidence="1 2" key="1">
    <citation type="submission" date="2019-03" db="EMBL/GenBank/DDBJ databases">
        <title>Nematode-trapping fungi genome.</title>
        <authorList>
            <person name="Vidal-Diez De Ulzurrun G."/>
        </authorList>
    </citation>
    <scope>NUCLEOTIDE SEQUENCE [LARGE SCALE GENOMIC DNA]</scope>
    <source>
        <strain evidence="1 2">TWF154</strain>
    </source>
</reference>
<evidence type="ECO:0000313" key="1">
    <source>
        <dbReference type="EMBL" id="TGJ62993.1"/>
    </source>
</evidence>
<proteinExistence type="predicted"/>